<feature type="DNA-binding region" description="OmpR/PhoB-type" evidence="7">
    <location>
        <begin position="124"/>
        <end position="218"/>
    </location>
</feature>
<gene>
    <name evidence="10" type="primary">basR_2</name>
    <name evidence="10" type="ORF">Mgrana_00908</name>
</gene>
<keyword evidence="1 6" id="KW-0597">Phosphoprotein</keyword>
<feature type="domain" description="OmpR/PhoB-type" evidence="9">
    <location>
        <begin position="124"/>
        <end position="218"/>
    </location>
</feature>
<dbReference type="CDD" id="cd17624">
    <property type="entry name" value="REC_OmpR_PmrA-like"/>
    <property type="match status" value="1"/>
</dbReference>
<dbReference type="InterPro" id="IPR036388">
    <property type="entry name" value="WH-like_DNA-bd_sf"/>
</dbReference>
<keyword evidence="2" id="KW-0902">Two-component regulatory system</keyword>
<dbReference type="InterPro" id="IPR011006">
    <property type="entry name" value="CheY-like_superfamily"/>
</dbReference>
<evidence type="ECO:0000256" key="1">
    <source>
        <dbReference type="ARBA" id="ARBA00022553"/>
    </source>
</evidence>
<dbReference type="Pfam" id="PF00486">
    <property type="entry name" value="Trans_reg_C"/>
    <property type="match status" value="1"/>
</dbReference>
<dbReference type="CDD" id="cd00383">
    <property type="entry name" value="trans_reg_C"/>
    <property type="match status" value="1"/>
</dbReference>
<evidence type="ECO:0000313" key="11">
    <source>
        <dbReference type="Proteomes" id="UP000266178"/>
    </source>
</evidence>
<evidence type="ECO:0000256" key="2">
    <source>
        <dbReference type="ARBA" id="ARBA00023012"/>
    </source>
</evidence>
<sequence length="218" mass="24547">MRILLLEDNPRLAALVQEVLTTQGWAVDTATLAQEAWGLLEGFPYDLLVLDLGLPDGDGLALLQRLRGAGRKLPVLILTARDAPEARIAGLEAGADDYVVKPFHTGELLARVRALLRRSKGEARNRLGVGRLELDLELRRAWWEGRPVPLSGREFALLEFLALHPEGYYPREVLLEKCWPGEASIEPRTVDTYVRYLRRKLADDAIETVRNLGYRFRG</sequence>
<proteinExistence type="predicted"/>
<dbReference type="InterPro" id="IPR001789">
    <property type="entry name" value="Sig_transdc_resp-reg_receiver"/>
</dbReference>
<dbReference type="SUPFAM" id="SSF52172">
    <property type="entry name" value="CheY-like"/>
    <property type="match status" value="1"/>
</dbReference>
<evidence type="ECO:0000313" key="10">
    <source>
        <dbReference type="EMBL" id="RIH93110.1"/>
    </source>
</evidence>
<accession>A0A399FAE8</accession>
<dbReference type="Gene3D" id="6.10.250.690">
    <property type="match status" value="1"/>
</dbReference>
<dbReference type="GO" id="GO:0000976">
    <property type="term" value="F:transcription cis-regulatory region binding"/>
    <property type="evidence" value="ECO:0007669"/>
    <property type="project" value="TreeGrafter"/>
</dbReference>
<keyword evidence="3" id="KW-0805">Transcription regulation</keyword>
<name>A0A399FAE8_9DEIN</name>
<dbReference type="PROSITE" id="PS51755">
    <property type="entry name" value="OMPR_PHOB"/>
    <property type="match status" value="1"/>
</dbReference>
<dbReference type="SMART" id="SM00862">
    <property type="entry name" value="Trans_reg_C"/>
    <property type="match status" value="1"/>
</dbReference>
<dbReference type="AlphaFoldDB" id="A0A399FAE8"/>
<organism evidence="10 11">
    <name type="scientific">Meiothermus granaticius NBRC 107808</name>
    <dbReference type="NCBI Taxonomy" id="1227551"/>
    <lineage>
        <taxon>Bacteria</taxon>
        <taxon>Thermotogati</taxon>
        <taxon>Deinococcota</taxon>
        <taxon>Deinococci</taxon>
        <taxon>Thermales</taxon>
        <taxon>Thermaceae</taxon>
        <taxon>Meiothermus</taxon>
    </lineage>
</organism>
<keyword evidence="4 7" id="KW-0238">DNA-binding</keyword>
<dbReference type="PANTHER" id="PTHR48111:SF1">
    <property type="entry name" value="TWO-COMPONENT RESPONSE REGULATOR ORR33"/>
    <property type="match status" value="1"/>
</dbReference>
<evidence type="ECO:0000256" key="6">
    <source>
        <dbReference type="PROSITE-ProRule" id="PRU00169"/>
    </source>
</evidence>
<protein>
    <submittedName>
        <fullName evidence="10">Transcriptional regulatory protein BasR</fullName>
    </submittedName>
</protein>
<evidence type="ECO:0000256" key="5">
    <source>
        <dbReference type="ARBA" id="ARBA00023163"/>
    </source>
</evidence>
<dbReference type="InterPro" id="IPR001867">
    <property type="entry name" value="OmpR/PhoB-type_DNA-bd"/>
</dbReference>
<evidence type="ECO:0000256" key="4">
    <source>
        <dbReference type="ARBA" id="ARBA00023125"/>
    </source>
</evidence>
<comment type="caution">
    <text evidence="10">The sequence shown here is derived from an EMBL/GenBank/DDBJ whole genome shotgun (WGS) entry which is preliminary data.</text>
</comment>
<dbReference type="GO" id="GO:0032993">
    <property type="term" value="C:protein-DNA complex"/>
    <property type="evidence" value="ECO:0007669"/>
    <property type="project" value="TreeGrafter"/>
</dbReference>
<evidence type="ECO:0000259" key="8">
    <source>
        <dbReference type="PROSITE" id="PS50110"/>
    </source>
</evidence>
<dbReference type="EMBL" id="QWLB01000009">
    <property type="protein sequence ID" value="RIH93110.1"/>
    <property type="molecule type" value="Genomic_DNA"/>
</dbReference>
<dbReference type="PROSITE" id="PS50110">
    <property type="entry name" value="RESPONSE_REGULATORY"/>
    <property type="match status" value="1"/>
</dbReference>
<dbReference type="Pfam" id="PF00072">
    <property type="entry name" value="Response_reg"/>
    <property type="match status" value="1"/>
</dbReference>
<dbReference type="GO" id="GO:0005829">
    <property type="term" value="C:cytosol"/>
    <property type="evidence" value="ECO:0007669"/>
    <property type="project" value="TreeGrafter"/>
</dbReference>
<evidence type="ECO:0000256" key="7">
    <source>
        <dbReference type="PROSITE-ProRule" id="PRU01091"/>
    </source>
</evidence>
<feature type="modified residue" description="4-aspartylphosphate" evidence="6">
    <location>
        <position position="51"/>
    </location>
</feature>
<dbReference type="GO" id="GO:0000156">
    <property type="term" value="F:phosphorelay response regulator activity"/>
    <property type="evidence" value="ECO:0007669"/>
    <property type="project" value="TreeGrafter"/>
</dbReference>
<dbReference type="PANTHER" id="PTHR48111">
    <property type="entry name" value="REGULATOR OF RPOS"/>
    <property type="match status" value="1"/>
</dbReference>
<dbReference type="SMART" id="SM00448">
    <property type="entry name" value="REC"/>
    <property type="match status" value="1"/>
</dbReference>
<dbReference type="Proteomes" id="UP000266178">
    <property type="component" value="Unassembled WGS sequence"/>
</dbReference>
<feature type="domain" description="Response regulatory" evidence="8">
    <location>
        <begin position="2"/>
        <end position="116"/>
    </location>
</feature>
<keyword evidence="5" id="KW-0804">Transcription</keyword>
<dbReference type="RefSeq" id="WP_119356423.1">
    <property type="nucleotide sequence ID" value="NZ_BJXM01000018.1"/>
</dbReference>
<keyword evidence="11" id="KW-1185">Reference proteome</keyword>
<reference evidence="10 11" key="1">
    <citation type="submission" date="2018-08" db="EMBL/GenBank/DDBJ databases">
        <title>Meiothermus granaticius genome AF-68 sequencing project.</title>
        <authorList>
            <person name="Da Costa M.S."/>
            <person name="Albuquerque L."/>
            <person name="Raposo P."/>
            <person name="Froufe H.J.C."/>
            <person name="Barroso C.S."/>
            <person name="Egas C."/>
        </authorList>
    </citation>
    <scope>NUCLEOTIDE SEQUENCE [LARGE SCALE GENOMIC DNA]</scope>
    <source>
        <strain evidence="10 11">AF-68</strain>
    </source>
</reference>
<dbReference type="GO" id="GO:0006355">
    <property type="term" value="P:regulation of DNA-templated transcription"/>
    <property type="evidence" value="ECO:0007669"/>
    <property type="project" value="InterPro"/>
</dbReference>
<evidence type="ECO:0000259" key="9">
    <source>
        <dbReference type="PROSITE" id="PS51755"/>
    </source>
</evidence>
<dbReference type="Gene3D" id="3.40.50.2300">
    <property type="match status" value="1"/>
</dbReference>
<dbReference type="FunFam" id="3.40.50.2300:FF:000002">
    <property type="entry name" value="DNA-binding response regulator PhoP"/>
    <property type="match status" value="1"/>
</dbReference>
<dbReference type="OrthoDB" id="25887at2"/>
<evidence type="ECO:0000256" key="3">
    <source>
        <dbReference type="ARBA" id="ARBA00023015"/>
    </source>
</evidence>
<dbReference type="InterPro" id="IPR039420">
    <property type="entry name" value="WalR-like"/>
</dbReference>
<dbReference type="Gene3D" id="1.10.10.10">
    <property type="entry name" value="Winged helix-like DNA-binding domain superfamily/Winged helix DNA-binding domain"/>
    <property type="match status" value="1"/>
</dbReference>